<dbReference type="EMBL" id="MK072067">
    <property type="protein sequence ID" value="AYV77852.1"/>
    <property type="molecule type" value="Genomic_DNA"/>
</dbReference>
<dbReference type="Gene3D" id="1.10.510.10">
    <property type="entry name" value="Transferase(Phosphotransferase) domain 1"/>
    <property type="match status" value="1"/>
</dbReference>
<dbReference type="InterPro" id="IPR000719">
    <property type="entry name" value="Prot_kinase_dom"/>
</dbReference>
<dbReference type="PANTHER" id="PTHR24419:SF18">
    <property type="entry name" value="SERINE_THREONINE-PROTEIN KINASE HASPIN"/>
    <property type="match status" value="1"/>
</dbReference>
<accession>A0A3G4ZSG2</accession>
<sequence length="387" mass="44819">MEISNVYGSETMMISDYIQKKLTEVKQCYALEFSCAKPTDENVNWLKIGSKIGRGIQNIIYNGEVIISGKSFPVAIKPIHILNIDELGFKRILREQDINMEVNTLRNKQCSPNFIYLYHYFMCGTPENKIAEIDKILNDEFENFPVKPNRAILPEYIYQNKIQICNVDIKETLKNYHYDMYVLSEKADMSLETLINNKSLNPSELLNIYQQIIISLEIAYVELGFIHNDLHTENILIKKIDNTKIKYLIYEITDPTGIYTFVLNNTGYIALVADFGESYTIKNASNISPKDHLIEYQEFIGSDNLLYDSTLEGIKSKLISHNLNVSTLPANYKSISYIFKYTSKLPLFVKRTDIITQTGGYDTSYKKYLKYKKKYKQIIAIKNLFTI</sequence>
<evidence type="ECO:0000313" key="2">
    <source>
        <dbReference type="EMBL" id="AYV77852.1"/>
    </source>
</evidence>
<dbReference type="PANTHER" id="PTHR24419">
    <property type="entry name" value="INTERLEUKIN-1 RECEPTOR-ASSOCIATED KINASE"/>
    <property type="match status" value="1"/>
</dbReference>
<dbReference type="GO" id="GO:0005524">
    <property type="term" value="F:ATP binding"/>
    <property type="evidence" value="ECO:0007669"/>
    <property type="project" value="InterPro"/>
</dbReference>
<proteinExistence type="predicted"/>
<gene>
    <name evidence="2" type="ORF">Edafosvirus2_31</name>
</gene>
<reference evidence="2" key="1">
    <citation type="submission" date="2018-10" db="EMBL/GenBank/DDBJ databases">
        <title>Hidden diversity of soil giant viruses.</title>
        <authorList>
            <person name="Schulz F."/>
            <person name="Alteio L."/>
            <person name="Goudeau D."/>
            <person name="Ryan E.M."/>
            <person name="Malmstrom R.R."/>
            <person name="Blanchard J."/>
            <person name="Woyke T."/>
        </authorList>
    </citation>
    <scope>NUCLEOTIDE SEQUENCE</scope>
    <source>
        <strain evidence="2">EDV1</strain>
    </source>
</reference>
<dbReference type="PROSITE" id="PS50011">
    <property type="entry name" value="PROTEIN_KINASE_DOM"/>
    <property type="match status" value="1"/>
</dbReference>
<organism evidence="2">
    <name type="scientific">Edafosvirus sp</name>
    <dbReference type="NCBI Taxonomy" id="2487765"/>
    <lineage>
        <taxon>Viruses</taxon>
        <taxon>Varidnaviria</taxon>
        <taxon>Bamfordvirae</taxon>
        <taxon>Nucleocytoviricota</taxon>
        <taxon>Megaviricetes</taxon>
        <taxon>Imitervirales</taxon>
        <taxon>Mimiviridae</taxon>
        <taxon>Klosneuvirinae</taxon>
    </lineage>
</organism>
<evidence type="ECO:0000259" key="1">
    <source>
        <dbReference type="PROSITE" id="PS50011"/>
    </source>
</evidence>
<dbReference type="GO" id="GO:0072354">
    <property type="term" value="F:histone H3T3 kinase activity"/>
    <property type="evidence" value="ECO:0007669"/>
    <property type="project" value="TreeGrafter"/>
</dbReference>
<dbReference type="SUPFAM" id="SSF56112">
    <property type="entry name" value="Protein kinase-like (PK-like)"/>
    <property type="match status" value="1"/>
</dbReference>
<dbReference type="GO" id="GO:0035556">
    <property type="term" value="P:intracellular signal transduction"/>
    <property type="evidence" value="ECO:0007669"/>
    <property type="project" value="TreeGrafter"/>
</dbReference>
<protein>
    <recommendedName>
        <fullName evidence="1">Protein kinase domain-containing protein</fullName>
    </recommendedName>
</protein>
<feature type="domain" description="Protein kinase" evidence="1">
    <location>
        <begin position="46"/>
        <end position="387"/>
    </location>
</feature>
<name>A0A3G4ZSG2_9VIRU</name>
<dbReference type="InterPro" id="IPR011009">
    <property type="entry name" value="Kinase-like_dom_sf"/>
</dbReference>